<gene>
    <name evidence="2" type="ORF">HPS56_05970</name>
</gene>
<dbReference type="PROSITE" id="PS51257">
    <property type="entry name" value="PROKAR_LIPOPROTEIN"/>
    <property type="match status" value="1"/>
</dbReference>
<sequence>MRNINHYILSAFAALALYSCADDVSESDRYIYVGPVEVKRAVLIEDFTGQNCTFCPLATNEINTLTEKYGDSAVIAVAIHGGANGIVADSRYEGLATKLANDEYYTRWGVTDQPMGLVNRVGGLNKWEDWDISVRNELQKESALTLEVRNEYDVENNTIRTSVTISGTDVAVSGKLQLWLIEDNVVSYQRQPNGRPDLAYVHNHVFRDAVNGPWGDDFSIAQEKKVFDYEYKLPDKWNPNNITQAVVTPHNISVVAFVYNDNGVQQVTKAAVIQNQDKRD</sequence>
<reference evidence="2 3" key="1">
    <citation type="submission" date="2020-05" db="EMBL/GenBank/DDBJ databases">
        <title>Distinct polysaccharide utilization as determinants for interspecies competition between intestinal Prevotella spp.</title>
        <authorList>
            <person name="Galvez E.J.C."/>
            <person name="Iljazovic A."/>
            <person name="Strowig T."/>
        </authorList>
    </citation>
    <scope>NUCLEOTIDE SEQUENCE [LARGE SCALE GENOMIC DNA]</scope>
    <source>
        <strain evidence="2 3">PMUR</strain>
    </source>
</reference>
<keyword evidence="3" id="KW-1185">Reference proteome</keyword>
<dbReference type="EMBL" id="JABKKF010000004">
    <property type="protein sequence ID" value="NPD91902.1"/>
    <property type="molecule type" value="Genomic_DNA"/>
</dbReference>
<protein>
    <submittedName>
        <fullName evidence="2">Omp28 family outer membrane lipoprotein</fullName>
    </submittedName>
</protein>
<comment type="caution">
    <text evidence="2">The sequence shown here is derived from an EMBL/GenBank/DDBJ whole genome shotgun (WGS) entry which is preliminary data.</text>
</comment>
<keyword evidence="1" id="KW-0732">Signal</keyword>
<dbReference type="RefSeq" id="WP_172275248.1">
    <property type="nucleotide sequence ID" value="NZ_CASGMU010000003.1"/>
</dbReference>
<dbReference type="Proteomes" id="UP000714420">
    <property type="component" value="Unassembled WGS sequence"/>
</dbReference>
<proteinExistence type="predicted"/>
<accession>A0ABX2ANT7</accession>
<dbReference type="Gene3D" id="2.60.40.10">
    <property type="entry name" value="Immunoglobulins"/>
    <property type="match status" value="1"/>
</dbReference>
<dbReference type="NCBIfam" id="NF033782">
    <property type="entry name" value="lipoprot_Omp28"/>
    <property type="match status" value="1"/>
</dbReference>
<organism evidence="2 3">
    <name type="scientific">Xylanibacter muris</name>
    <dbReference type="NCBI Taxonomy" id="2736290"/>
    <lineage>
        <taxon>Bacteria</taxon>
        <taxon>Pseudomonadati</taxon>
        <taxon>Bacteroidota</taxon>
        <taxon>Bacteroidia</taxon>
        <taxon>Bacteroidales</taxon>
        <taxon>Prevotellaceae</taxon>
        <taxon>Xylanibacter</taxon>
    </lineage>
</organism>
<dbReference type="Pfam" id="PF11551">
    <property type="entry name" value="Omp28"/>
    <property type="match status" value="1"/>
</dbReference>
<keyword evidence="2" id="KW-0449">Lipoprotein</keyword>
<evidence type="ECO:0000256" key="1">
    <source>
        <dbReference type="SAM" id="SignalP"/>
    </source>
</evidence>
<feature type="chain" id="PRO_5045854262" evidence="1">
    <location>
        <begin position="22"/>
        <end position="280"/>
    </location>
</feature>
<dbReference type="InterPro" id="IPR021615">
    <property type="entry name" value="Omp28"/>
</dbReference>
<name>A0ABX2ANT7_9BACT</name>
<evidence type="ECO:0000313" key="3">
    <source>
        <dbReference type="Proteomes" id="UP000714420"/>
    </source>
</evidence>
<dbReference type="InterPro" id="IPR013783">
    <property type="entry name" value="Ig-like_fold"/>
</dbReference>
<evidence type="ECO:0000313" key="2">
    <source>
        <dbReference type="EMBL" id="NPD91902.1"/>
    </source>
</evidence>
<feature type="signal peptide" evidence="1">
    <location>
        <begin position="1"/>
        <end position="21"/>
    </location>
</feature>